<evidence type="ECO:0000256" key="4">
    <source>
        <dbReference type="ARBA" id="ARBA00023154"/>
    </source>
</evidence>
<evidence type="ECO:0000256" key="9">
    <source>
        <dbReference type="RuleBase" id="RU003738"/>
    </source>
</evidence>
<dbReference type="RefSeq" id="WP_071163957.1">
    <property type="nucleotide sequence ID" value="NZ_CP017812.1"/>
</dbReference>
<dbReference type="GO" id="GO:0030170">
    <property type="term" value="F:pyridoxal phosphate binding"/>
    <property type="evidence" value="ECO:0007669"/>
    <property type="project" value="UniProtKB-UniRule"/>
</dbReference>
<dbReference type="CDD" id="cd06828">
    <property type="entry name" value="PLPDE_III_DapDC"/>
    <property type="match status" value="1"/>
</dbReference>
<evidence type="ECO:0000256" key="6">
    <source>
        <dbReference type="HAMAP-Rule" id="MF_02120"/>
    </source>
</evidence>
<comment type="subunit">
    <text evidence="6">Homodimer.</text>
</comment>
<dbReference type="FunFam" id="3.20.20.10:FF:000003">
    <property type="entry name" value="Diaminopimelate decarboxylase"/>
    <property type="match status" value="1"/>
</dbReference>
<comment type="function">
    <text evidence="6">Specifically catalyzes the decarboxylation of meso-diaminopimelate (meso-DAP) to L-lysine.</text>
</comment>
<evidence type="ECO:0000256" key="7">
    <source>
        <dbReference type="NCBIfam" id="TIGR01048"/>
    </source>
</evidence>
<dbReference type="STRING" id="1912795.BK816_03600"/>
<evidence type="ECO:0000313" key="12">
    <source>
        <dbReference type="EMBL" id="AOZ72491.1"/>
    </source>
</evidence>
<evidence type="ECO:0000256" key="5">
    <source>
        <dbReference type="ARBA" id="ARBA00023239"/>
    </source>
</evidence>
<dbReference type="Pfam" id="PF02784">
    <property type="entry name" value="Orn_Arg_deC_N"/>
    <property type="match status" value="1"/>
</dbReference>
<dbReference type="PANTHER" id="PTHR43727">
    <property type="entry name" value="DIAMINOPIMELATE DECARBOXYLASE"/>
    <property type="match status" value="1"/>
</dbReference>
<dbReference type="EC" id="4.1.1.20" evidence="6 7"/>
<dbReference type="HAMAP" id="MF_02120">
    <property type="entry name" value="LysA"/>
    <property type="match status" value="1"/>
</dbReference>
<evidence type="ECO:0000256" key="8">
    <source>
        <dbReference type="PIRSR" id="PIRSR600183-50"/>
    </source>
</evidence>
<reference evidence="12 13" key="1">
    <citation type="submission" date="2016-10" db="EMBL/GenBank/DDBJ databases">
        <title>Actinomyces aegypiusis sp. nov., isolated from the Aegypius monachus in Qinghai Tibet Plateau China.</title>
        <authorList>
            <person name="Wang Y."/>
        </authorList>
    </citation>
    <scope>NUCLEOTIDE SEQUENCE [LARGE SCALE GENOMIC DNA]</scope>
    <source>
        <strain evidence="12 13">VUL4_3</strain>
    </source>
</reference>
<dbReference type="PRINTS" id="PR01181">
    <property type="entry name" value="DAPDCRBXLASE"/>
</dbReference>
<evidence type="ECO:0000259" key="11">
    <source>
        <dbReference type="Pfam" id="PF02784"/>
    </source>
</evidence>
<comment type="catalytic activity">
    <reaction evidence="6 9">
        <text>meso-2,6-diaminopimelate + H(+) = L-lysine + CO2</text>
        <dbReference type="Rhea" id="RHEA:15101"/>
        <dbReference type="ChEBI" id="CHEBI:15378"/>
        <dbReference type="ChEBI" id="CHEBI:16526"/>
        <dbReference type="ChEBI" id="CHEBI:32551"/>
        <dbReference type="ChEBI" id="CHEBI:57791"/>
        <dbReference type="EC" id="4.1.1.20"/>
    </reaction>
</comment>
<keyword evidence="3 6" id="KW-0663">Pyridoxal phosphate</keyword>
<dbReference type="Gene3D" id="3.20.20.10">
    <property type="entry name" value="Alanine racemase"/>
    <property type="match status" value="1"/>
</dbReference>
<dbReference type="GO" id="GO:0009089">
    <property type="term" value="P:lysine biosynthetic process via diaminopimelate"/>
    <property type="evidence" value="ECO:0007669"/>
    <property type="project" value="UniProtKB-UniRule"/>
</dbReference>
<dbReference type="PROSITE" id="PS00878">
    <property type="entry name" value="ODR_DC_2_1"/>
    <property type="match status" value="1"/>
</dbReference>
<dbReference type="AlphaFoldDB" id="A0A1D9MJH0"/>
<comment type="similarity">
    <text evidence="6">Belongs to the Orn/Lys/Arg decarboxylase class-II family. LysA subfamily.</text>
</comment>
<dbReference type="EMBL" id="CP017812">
    <property type="protein sequence ID" value="AOZ72491.1"/>
    <property type="molecule type" value="Genomic_DNA"/>
</dbReference>
<sequence length="468" mass="50194">MLSQQELAKLSCPHPGEISGYWPWSLTRNEEGELTFPTATVSELAQTYGTPLFVVDEDDLAGKAEVWISAMSEACWDGYGMNGATVSYAAKAFMCGSIVKLMNQHGLSIDTASLAELECAIRAGAKPEQIGLHGNAKSDAELRRAVDFGIDHIFVDSPAEAERISQIAAELGKVARVMIRVTTGVHAGGHEFIATAHEDQKFGVSLATGAAFDLGQKISNDPNLDFRGLHSHIGSQINSLEAFEQGALKLLGLRSQFLAAGIDIPTLDLGGGYPIRYLPTDPQPLTPREIADTLAKTVREYCQSRNEDIPHLQVEPGRSLAGPTAITLYRVVGIKRVTIAEGQYRDYVAVDGGMSDNIRPALYGANYTALLANRVGSSELTYARVVGKHCESGDILIPEIALPADLKPGDILAMPATGAYGRSMASNYNMALKPGVVAASRDGVKVWLRPETITDLFALDPALAEVEK</sequence>
<keyword evidence="2 6" id="KW-0210">Decarboxylase</keyword>
<dbReference type="UniPathway" id="UPA00034">
    <property type="reaction ID" value="UER00027"/>
</dbReference>
<keyword evidence="4 6" id="KW-0457">Lysine biosynthesis</keyword>
<feature type="domain" description="Orn/DAP/Arg decarboxylase 2 C-terminal" evidence="10">
    <location>
        <begin position="323"/>
        <end position="418"/>
    </location>
</feature>
<comment type="cofactor">
    <cofactor evidence="1 6 8 9">
        <name>pyridoxal 5'-phosphate</name>
        <dbReference type="ChEBI" id="CHEBI:597326"/>
    </cofactor>
</comment>
<evidence type="ECO:0000256" key="3">
    <source>
        <dbReference type="ARBA" id="ARBA00022898"/>
    </source>
</evidence>
<feature type="domain" description="Orn/DAP/Arg decarboxylase 2 N-terminal" evidence="11">
    <location>
        <begin position="84"/>
        <end position="321"/>
    </location>
</feature>
<dbReference type="SUPFAM" id="SSF50621">
    <property type="entry name" value="Alanine racemase C-terminal domain-like"/>
    <property type="match status" value="1"/>
</dbReference>
<evidence type="ECO:0000259" key="10">
    <source>
        <dbReference type="Pfam" id="PF00278"/>
    </source>
</evidence>
<feature type="binding site" evidence="6">
    <location>
        <position position="318"/>
    </location>
    <ligand>
        <name>substrate</name>
    </ligand>
</feature>
<organism evidence="12 13">
    <name type="scientific">Boudabousia tangfeifanii</name>
    <dbReference type="NCBI Taxonomy" id="1912795"/>
    <lineage>
        <taxon>Bacteria</taxon>
        <taxon>Bacillati</taxon>
        <taxon>Actinomycetota</taxon>
        <taxon>Actinomycetes</taxon>
        <taxon>Actinomycetales</taxon>
        <taxon>Actinomycetaceae</taxon>
        <taxon>Boudabousia</taxon>
    </lineage>
</organism>
<dbReference type="Pfam" id="PF00278">
    <property type="entry name" value="Orn_DAP_Arg_deC"/>
    <property type="match status" value="1"/>
</dbReference>
<keyword evidence="13" id="KW-1185">Reference proteome</keyword>
<dbReference type="PRINTS" id="PR01179">
    <property type="entry name" value="ODADCRBXLASE"/>
</dbReference>
<dbReference type="InterPro" id="IPR000183">
    <property type="entry name" value="Orn/DAP/Arg_de-COase"/>
</dbReference>
<protein>
    <recommendedName>
        <fullName evidence="6 7">Diaminopimelate decarboxylase</fullName>
        <shortName evidence="6">DAP decarboxylase</shortName>
        <shortName evidence="6">DAPDC</shortName>
        <ecNumber evidence="6 7">4.1.1.20</ecNumber>
    </recommendedName>
</protein>
<evidence type="ECO:0000256" key="2">
    <source>
        <dbReference type="ARBA" id="ARBA00022793"/>
    </source>
</evidence>
<keyword evidence="6" id="KW-0028">Amino-acid biosynthesis</keyword>
<dbReference type="InterPro" id="IPR022644">
    <property type="entry name" value="De-COase2_N"/>
</dbReference>
<dbReference type="InterPro" id="IPR022643">
    <property type="entry name" value="De-COase2_C"/>
</dbReference>
<feature type="active site" description="Proton donor" evidence="8">
    <location>
        <position position="390"/>
    </location>
</feature>
<feature type="binding site" evidence="6">
    <location>
        <position position="359"/>
    </location>
    <ligand>
        <name>substrate</name>
    </ligand>
</feature>
<feature type="binding site" evidence="6">
    <location>
        <position position="420"/>
    </location>
    <ligand>
        <name>pyridoxal 5'-phosphate</name>
        <dbReference type="ChEBI" id="CHEBI:597326"/>
    </ligand>
</feature>
<comment type="pathway">
    <text evidence="6 9">Amino-acid biosynthesis; L-lysine biosynthesis via DAP pathway; L-lysine from DL-2,6-diaminopimelate: step 1/1.</text>
</comment>
<dbReference type="InterPro" id="IPR022653">
    <property type="entry name" value="De-COase2_pyr-phos_BS"/>
</dbReference>
<dbReference type="Gene3D" id="2.40.37.10">
    <property type="entry name" value="Lyase, Ornithine Decarboxylase, Chain A, domain 1"/>
    <property type="match status" value="1"/>
</dbReference>
<gene>
    <name evidence="6" type="primary">lysA</name>
    <name evidence="12" type="ORF">BK816_03600</name>
</gene>
<feature type="binding site" evidence="6">
    <location>
        <position position="420"/>
    </location>
    <ligand>
        <name>substrate</name>
    </ligand>
</feature>
<feature type="modified residue" description="N6-(pyridoxal phosphate)lysine" evidence="6 8">
    <location>
        <position position="91"/>
    </location>
</feature>
<proteinExistence type="inferred from homology"/>
<dbReference type="PANTHER" id="PTHR43727:SF2">
    <property type="entry name" value="GROUP IV DECARBOXYLASE"/>
    <property type="match status" value="1"/>
</dbReference>
<dbReference type="OrthoDB" id="9802241at2"/>
<dbReference type="InterPro" id="IPR002986">
    <property type="entry name" value="DAP_deCOOHase_LysA"/>
</dbReference>
<keyword evidence="5 6" id="KW-0456">Lyase</keyword>
<dbReference type="NCBIfam" id="TIGR01048">
    <property type="entry name" value="lysA"/>
    <property type="match status" value="1"/>
</dbReference>
<feature type="binding site" evidence="6">
    <location>
        <begin position="315"/>
        <end position="318"/>
    </location>
    <ligand>
        <name>pyridoxal 5'-phosphate</name>
        <dbReference type="ChEBI" id="CHEBI:597326"/>
    </ligand>
</feature>
<dbReference type="GO" id="GO:0008836">
    <property type="term" value="F:diaminopimelate decarboxylase activity"/>
    <property type="evidence" value="ECO:0007669"/>
    <property type="project" value="UniProtKB-UniRule"/>
</dbReference>
<feature type="binding site" evidence="6">
    <location>
        <position position="272"/>
    </location>
    <ligand>
        <name>pyridoxal 5'-phosphate</name>
        <dbReference type="ChEBI" id="CHEBI:597326"/>
    </ligand>
</feature>
<feature type="binding site" evidence="6">
    <location>
        <position position="363"/>
    </location>
    <ligand>
        <name>substrate</name>
    </ligand>
</feature>
<feature type="binding site" evidence="6">
    <location>
        <position position="391"/>
    </location>
    <ligand>
        <name>substrate</name>
    </ligand>
</feature>
<dbReference type="InterPro" id="IPR029066">
    <property type="entry name" value="PLP-binding_barrel"/>
</dbReference>
<evidence type="ECO:0000256" key="1">
    <source>
        <dbReference type="ARBA" id="ARBA00001933"/>
    </source>
</evidence>
<evidence type="ECO:0000313" key="13">
    <source>
        <dbReference type="Proteomes" id="UP000176288"/>
    </source>
</evidence>
<name>A0A1D9MJH0_9ACTO</name>
<dbReference type="InterPro" id="IPR009006">
    <property type="entry name" value="Ala_racemase/Decarboxylase_C"/>
</dbReference>
<dbReference type="Proteomes" id="UP000176288">
    <property type="component" value="Chromosome"/>
</dbReference>
<dbReference type="KEGG" id="avu:BK816_03600"/>
<accession>A0A1D9MJH0</accession>
<dbReference type="SUPFAM" id="SSF51419">
    <property type="entry name" value="PLP-binding barrel"/>
    <property type="match status" value="1"/>
</dbReference>